<evidence type="ECO:0000313" key="1">
    <source>
        <dbReference type="EMBL" id="KAF9892324.1"/>
    </source>
</evidence>
<reference evidence="1" key="2">
    <citation type="submission" date="2020-02" db="EMBL/GenBank/DDBJ databases">
        <authorList>
            <person name="Gilchrist C.L.M."/>
            <person name="Chooi Y.-H."/>
        </authorList>
    </citation>
    <scope>NUCLEOTIDE SEQUENCE</scope>
    <source>
        <strain evidence="1">MST-FP2251</strain>
    </source>
</reference>
<accession>A0AAD4CTC7</accession>
<proteinExistence type="predicted"/>
<protein>
    <submittedName>
        <fullName evidence="1">Uncharacterized protein</fullName>
    </submittedName>
</protein>
<dbReference type="AlphaFoldDB" id="A0AAD4CTC7"/>
<reference evidence="1" key="1">
    <citation type="journal article" date="2019" name="Beilstein J. Org. Chem.">
        <title>Nanangenines: drimane sesquiterpenoids as the dominant metabolite cohort of a novel Australian fungus, Aspergillus nanangensis.</title>
        <authorList>
            <person name="Lacey H.J."/>
            <person name="Gilchrist C.L.M."/>
            <person name="Crombie A."/>
            <person name="Kalaitzis J.A."/>
            <person name="Vuong D."/>
            <person name="Rutledge P.J."/>
            <person name="Turner P."/>
            <person name="Pitt J.I."/>
            <person name="Lacey E."/>
            <person name="Chooi Y.H."/>
            <person name="Piggott A.M."/>
        </authorList>
    </citation>
    <scope>NUCLEOTIDE SEQUENCE</scope>
    <source>
        <strain evidence="1">MST-FP2251</strain>
    </source>
</reference>
<comment type="caution">
    <text evidence="1">The sequence shown here is derived from an EMBL/GenBank/DDBJ whole genome shotgun (WGS) entry which is preliminary data.</text>
</comment>
<organism evidence="1 2">
    <name type="scientific">Aspergillus nanangensis</name>
    <dbReference type="NCBI Taxonomy" id="2582783"/>
    <lineage>
        <taxon>Eukaryota</taxon>
        <taxon>Fungi</taxon>
        <taxon>Dikarya</taxon>
        <taxon>Ascomycota</taxon>
        <taxon>Pezizomycotina</taxon>
        <taxon>Eurotiomycetes</taxon>
        <taxon>Eurotiomycetidae</taxon>
        <taxon>Eurotiales</taxon>
        <taxon>Aspergillaceae</taxon>
        <taxon>Aspergillus</taxon>
        <taxon>Aspergillus subgen. Circumdati</taxon>
    </lineage>
</organism>
<evidence type="ECO:0000313" key="2">
    <source>
        <dbReference type="Proteomes" id="UP001194746"/>
    </source>
</evidence>
<dbReference type="EMBL" id="VCAU01000013">
    <property type="protein sequence ID" value="KAF9892324.1"/>
    <property type="molecule type" value="Genomic_DNA"/>
</dbReference>
<dbReference type="Proteomes" id="UP001194746">
    <property type="component" value="Unassembled WGS sequence"/>
</dbReference>
<keyword evidence="2" id="KW-1185">Reference proteome</keyword>
<sequence length="117" mass="13315">MTEDGTCSWVEIATGIMGQAKKTHDEFRKERSKKWHRVERLAGDIQGMCLLVPFLKGETQKGMDDALGFMQLSPWEGTRHAMQALIDANKDDSEGTRMVQKEFDKLNSKIILELGSW</sequence>
<gene>
    <name evidence="1" type="ORF">FE257_002101</name>
</gene>
<name>A0AAD4CTC7_ASPNN</name>